<dbReference type="PANTHER" id="PTHR43808">
    <property type="entry name" value="ACETYLORNITHINE DEACETYLASE"/>
    <property type="match status" value="1"/>
</dbReference>
<dbReference type="OrthoDB" id="9783294at2"/>
<keyword evidence="2" id="KW-0479">Metal-binding</keyword>
<dbReference type="InterPro" id="IPR017150">
    <property type="entry name" value="Pept_M20_glutamate_carboxypep"/>
</dbReference>
<dbReference type="PROSITE" id="PS00758">
    <property type="entry name" value="ARGE_DAPE_CPG2_1"/>
    <property type="match status" value="1"/>
</dbReference>
<dbReference type="SUPFAM" id="SSF53187">
    <property type="entry name" value="Zn-dependent exopeptidases"/>
    <property type="match status" value="1"/>
</dbReference>
<evidence type="ECO:0000313" key="8">
    <source>
        <dbReference type="Proteomes" id="UP000307841"/>
    </source>
</evidence>
<dbReference type="Gene3D" id="3.40.630.10">
    <property type="entry name" value="Zn peptidases"/>
    <property type="match status" value="1"/>
</dbReference>
<feature type="domain" description="Peptidase M20 dimerisation" evidence="6">
    <location>
        <begin position="181"/>
        <end position="276"/>
    </location>
</feature>
<evidence type="ECO:0000256" key="3">
    <source>
        <dbReference type="ARBA" id="ARBA00022801"/>
    </source>
</evidence>
<dbReference type="PANTHER" id="PTHR43808:SF9">
    <property type="entry name" value="BLL0789 PROTEIN"/>
    <property type="match status" value="1"/>
</dbReference>
<dbReference type="Gene3D" id="3.30.70.360">
    <property type="match status" value="1"/>
</dbReference>
<dbReference type="InterPro" id="IPR001261">
    <property type="entry name" value="ArgE/DapE_CS"/>
</dbReference>
<keyword evidence="8" id="KW-1185">Reference proteome</keyword>
<evidence type="ECO:0000256" key="1">
    <source>
        <dbReference type="ARBA" id="ARBA00001947"/>
    </source>
</evidence>
<dbReference type="GO" id="GO:0046872">
    <property type="term" value="F:metal ion binding"/>
    <property type="evidence" value="ECO:0007669"/>
    <property type="project" value="UniProtKB-KW"/>
</dbReference>
<feature type="active site" evidence="5">
    <location>
        <position position="84"/>
    </location>
</feature>
<gene>
    <name evidence="7" type="ORF">E8L90_08285</name>
</gene>
<dbReference type="InterPro" id="IPR011650">
    <property type="entry name" value="Peptidase_M20_dimer"/>
</dbReference>
<organism evidence="7 8">
    <name type="scientific">Brevibacillus antibioticus</name>
    <dbReference type="NCBI Taxonomy" id="2570228"/>
    <lineage>
        <taxon>Bacteria</taxon>
        <taxon>Bacillati</taxon>
        <taxon>Bacillota</taxon>
        <taxon>Bacilli</taxon>
        <taxon>Bacillales</taxon>
        <taxon>Paenibacillaceae</taxon>
        <taxon>Brevibacillus</taxon>
    </lineage>
</organism>
<feature type="active site" description="Proton acceptor" evidence="5">
    <location>
        <position position="145"/>
    </location>
</feature>
<evidence type="ECO:0000256" key="5">
    <source>
        <dbReference type="PIRSR" id="PIRSR037238-1"/>
    </source>
</evidence>
<reference evidence="7 8" key="1">
    <citation type="submission" date="2019-04" db="EMBL/GenBank/DDBJ databases">
        <title>Whole genome sequencing of Brevibacillus sp. TGS2-1.</title>
        <authorList>
            <person name="Choi A."/>
        </authorList>
    </citation>
    <scope>NUCLEOTIDE SEQUENCE [LARGE SCALE GENOMIC DNA]</scope>
    <source>
        <strain evidence="7 8">TGS2-1</strain>
    </source>
</reference>
<dbReference type="PIRSF" id="PIRSF037238">
    <property type="entry name" value="Carboxypeptidase_G2"/>
    <property type="match status" value="1"/>
</dbReference>
<keyword evidence="3" id="KW-0378">Hydrolase</keyword>
<evidence type="ECO:0000256" key="2">
    <source>
        <dbReference type="ARBA" id="ARBA00022723"/>
    </source>
</evidence>
<dbReference type="Proteomes" id="UP000307841">
    <property type="component" value="Unassembled WGS sequence"/>
</dbReference>
<comment type="caution">
    <text evidence="7">The sequence shown here is derived from an EMBL/GenBank/DDBJ whole genome shotgun (WGS) entry which is preliminary data.</text>
</comment>
<evidence type="ECO:0000256" key="4">
    <source>
        <dbReference type="ARBA" id="ARBA00022833"/>
    </source>
</evidence>
<sequence length="384" mass="42227">MGDLLEYLKSQQNEMLKMLQTLVEIESPSLEKEMNDLLGKKITEIFLSFTGGTMEIIPNQTYGNHLRGRWGQGDHQILLLAHRDTVWQSGDLLTNPFRIEGNKAYGPGIFDMKGGIVQGIYALHTLRHLQINPNCQVVFLITSDEEIGSPSSRQIIEEEAKKSDYVLVLEPPMYDYGALKTARKGVGMYKLKVTGQAAHSGIDHQKGKSAIEELAHQTLYLHKLTDYTIGTTVNVGTVNGGTRGNVVAAEAEAEVDVRVRTQAEFDRIIPLIENIVPAIEGTRIEIEGGINRPPLERTKEVGNMFELARNIGKEKLGIDLVEVETGGASDGNFTAPLAPTLDGLGPVGDGAHAVHEHVLIQDIPVRSALLGYLIEELARQKRHS</sequence>
<accession>A0A4V5TIK3</accession>
<protein>
    <submittedName>
        <fullName evidence="7">M20 family metallopeptidase</fullName>
    </submittedName>
</protein>
<name>A0A4V5TIK3_9BACL</name>
<dbReference type="SUPFAM" id="SSF55031">
    <property type="entry name" value="Bacterial exopeptidase dimerisation domain"/>
    <property type="match status" value="1"/>
</dbReference>
<dbReference type="InterPro" id="IPR050072">
    <property type="entry name" value="Peptidase_M20A"/>
</dbReference>
<dbReference type="InterPro" id="IPR036264">
    <property type="entry name" value="Bact_exopeptidase_dim_dom"/>
</dbReference>
<dbReference type="GO" id="GO:0016787">
    <property type="term" value="F:hydrolase activity"/>
    <property type="evidence" value="ECO:0007669"/>
    <property type="project" value="UniProtKB-KW"/>
</dbReference>
<dbReference type="RefSeq" id="WP_137028860.1">
    <property type="nucleotide sequence ID" value="NZ_SZNK01000001.1"/>
</dbReference>
<dbReference type="CDD" id="cd03885">
    <property type="entry name" value="M20_CPDG2"/>
    <property type="match status" value="1"/>
</dbReference>
<keyword evidence="4" id="KW-0862">Zinc</keyword>
<proteinExistence type="predicted"/>
<comment type="cofactor">
    <cofactor evidence="1">
        <name>Zn(2+)</name>
        <dbReference type="ChEBI" id="CHEBI:29105"/>
    </cofactor>
</comment>
<dbReference type="Pfam" id="PF07687">
    <property type="entry name" value="M20_dimer"/>
    <property type="match status" value="1"/>
</dbReference>
<dbReference type="Pfam" id="PF01546">
    <property type="entry name" value="Peptidase_M20"/>
    <property type="match status" value="1"/>
</dbReference>
<dbReference type="AlphaFoldDB" id="A0A4V5TIK3"/>
<evidence type="ECO:0000313" key="7">
    <source>
        <dbReference type="EMBL" id="TKI55443.1"/>
    </source>
</evidence>
<evidence type="ECO:0000259" key="6">
    <source>
        <dbReference type="Pfam" id="PF07687"/>
    </source>
</evidence>
<dbReference type="InterPro" id="IPR002933">
    <property type="entry name" value="Peptidase_M20"/>
</dbReference>
<dbReference type="EMBL" id="SZNK01000001">
    <property type="protein sequence ID" value="TKI55443.1"/>
    <property type="molecule type" value="Genomic_DNA"/>
</dbReference>